<gene>
    <name evidence="1" type="ORF">CDAR_307911</name>
</gene>
<dbReference type="Proteomes" id="UP001054837">
    <property type="component" value="Unassembled WGS sequence"/>
</dbReference>
<comment type="caution">
    <text evidence="1">The sequence shown here is derived from an EMBL/GenBank/DDBJ whole genome shotgun (WGS) entry which is preliminary data.</text>
</comment>
<proteinExistence type="predicted"/>
<name>A0AAV4PGI6_9ARAC</name>
<accession>A0AAV4PGI6</accession>
<evidence type="ECO:0000313" key="1">
    <source>
        <dbReference type="EMBL" id="GIX94242.1"/>
    </source>
</evidence>
<keyword evidence="2" id="KW-1185">Reference proteome</keyword>
<reference evidence="1 2" key="1">
    <citation type="submission" date="2021-06" db="EMBL/GenBank/DDBJ databases">
        <title>Caerostris darwini draft genome.</title>
        <authorList>
            <person name="Kono N."/>
            <person name="Arakawa K."/>
        </authorList>
    </citation>
    <scope>NUCLEOTIDE SEQUENCE [LARGE SCALE GENOMIC DNA]</scope>
</reference>
<evidence type="ECO:0000313" key="2">
    <source>
        <dbReference type="Proteomes" id="UP001054837"/>
    </source>
</evidence>
<protein>
    <submittedName>
        <fullName evidence="1">Uncharacterized protein</fullName>
    </submittedName>
</protein>
<dbReference type="AlphaFoldDB" id="A0AAV4PGI6"/>
<dbReference type="EMBL" id="BPLQ01002583">
    <property type="protein sequence ID" value="GIX94242.1"/>
    <property type="molecule type" value="Genomic_DNA"/>
</dbReference>
<organism evidence="1 2">
    <name type="scientific">Caerostris darwini</name>
    <dbReference type="NCBI Taxonomy" id="1538125"/>
    <lineage>
        <taxon>Eukaryota</taxon>
        <taxon>Metazoa</taxon>
        <taxon>Ecdysozoa</taxon>
        <taxon>Arthropoda</taxon>
        <taxon>Chelicerata</taxon>
        <taxon>Arachnida</taxon>
        <taxon>Araneae</taxon>
        <taxon>Araneomorphae</taxon>
        <taxon>Entelegynae</taxon>
        <taxon>Araneoidea</taxon>
        <taxon>Araneidae</taxon>
        <taxon>Caerostris</taxon>
    </lineage>
</organism>
<sequence length="105" mass="11917">MPASCSDPSLCQQFPFVHLTTGDCGRPQKRKVAHMKLPVKEFAHMKLTVKEFAHMKLPVKKVAHMKLLKALQQAEHWVPVGVLEAAKLRLGETVRHFIPYHIVLS</sequence>